<dbReference type="PANTHER" id="PTHR22550">
    <property type="entry name" value="SPORE GERMINATION PROTEIN"/>
    <property type="match status" value="1"/>
</dbReference>
<dbReference type="EMBL" id="JBHSED010000074">
    <property type="protein sequence ID" value="MFC4307249.1"/>
    <property type="molecule type" value="Genomic_DNA"/>
</dbReference>
<evidence type="ECO:0000313" key="4">
    <source>
        <dbReference type="EMBL" id="MFC4307249.1"/>
    </source>
</evidence>
<feature type="transmembrane region" description="Helical" evidence="3">
    <location>
        <begin position="293"/>
        <end position="312"/>
    </location>
</feature>
<dbReference type="Proteomes" id="UP001595755">
    <property type="component" value="Unassembled WGS sequence"/>
</dbReference>
<evidence type="ECO:0000256" key="1">
    <source>
        <dbReference type="ARBA" id="ARBA00005278"/>
    </source>
</evidence>
<keyword evidence="2 3" id="KW-0472">Membrane</keyword>
<evidence type="ECO:0000256" key="2">
    <source>
        <dbReference type="ARBA" id="ARBA00023136"/>
    </source>
</evidence>
<gene>
    <name evidence="4" type="ORF">ACFO1S_27875</name>
</gene>
<dbReference type="InterPro" id="IPR004995">
    <property type="entry name" value="Spore_Ger"/>
</dbReference>
<accession>A0ABV8SI25</accession>
<feature type="transmembrane region" description="Helical" evidence="3">
    <location>
        <begin position="387"/>
        <end position="406"/>
    </location>
</feature>
<reference evidence="5" key="1">
    <citation type="journal article" date="2019" name="Int. J. Syst. Evol. Microbiol.">
        <title>The Global Catalogue of Microorganisms (GCM) 10K type strain sequencing project: providing services to taxonomists for standard genome sequencing and annotation.</title>
        <authorList>
            <consortium name="The Broad Institute Genomics Platform"/>
            <consortium name="The Broad Institute Genome Sequencing Center for Infectious Disease"/>
            <person name="Wu L."/>
            <person name="Ma J."/>
        </authorList>
    </citation>
    <scope>NUCLEOTIDE SEQUENCE [LARGE SCALE GENOMIC DNA]</scope>
    <source>
        <strain evidence="5">CGMCC 4.1641</strain>
    </source>
</reference>
<dbReference type="InterPro" id="IPR050768">
    <property type="entry name" value="UPF0353/GerABKA_families"/>
</dbReference>
<keyword evidence="3" id="KW-1133">Transmembrane helix</keyword>
<sequence length="494" mass="54589">MNDQTDSNAAAENWNEAGLRNLFSHSADVQILPCKLDDASDSEILLVYAEGLCDTVQLAQTVLPKLERQYLRDRFKDLRADGYSGSLPLIPVKNESAESLAEYLFQGDLLLLFAETGRLYKMNICNRPERSPQESNTEISIKGPKDGFTEDLVVSVALIRKRIRSTSLNYETFTVGRRTKTKVGLLYFEDILSPDILHEVRSRIGNIDVDGLYSINQLEEMLADSKYTVFPMFAVTGRPDYAVSSLLAGRFILIVDGSPMVLIGPAGLSLLMKSPEDVHFNYTYISFARIIRHISLFLSISLPGFWVSLAAFHQDQVPFRMMATISGARLGLPMTAQMEMFILLMLLEIFREAGVRLPSSIGQTLTVVGGLIIGDASIRAGLVSPSVVVVGAITAVTSVTLVNQSLSTIVSLVRFCIFGVSAFIGMYGMILCLILLVAYLSRLHSFGMPYLAPLSPLNVKDLAVSYLRVPWSRMRTRPGSLKPVDRDHQGENGE</sequence>
<organism evidence="4 5">
    <name type="scientific">Cohnella boryungensis</name>
    <dbReference type="NCBI Taxonomy" id="768479"/>
    <lineage>
        <taxon>Bacteria</taxon>
        <taxon>Bacillati</taxon>
        <taxon>Bacillota</taxon>
        <taxon>Bacilli</taxon>
        <taxon>Bacillales</taxon>
        <taxon>Paenibacillaceae</taxon>
        <taxon>Cohnella</taxon>
    </lineage>
</organism>
<comment type="similarity">
    <text evidence="1">Belongs to the GerABKA family.</text>
</comment>
<feature type="transmembrane region" description="Helical" evidence="3">
    <location>
        <begin position="251"/>
        <end position="272"/>
    </location>
</feature>
<feature type="transmembrane region" description="Helical" evidence="3">
    <location>
        <begin position="412"/>
        <end position="440"/>
    </location>
</feature>
<keyword evidence="3" id="KW-0812">Transmembrane</keyword>
<proteinExistence type="inferred from homology"/>
<dbReference type="PIRSF" id="PIRSF005690">
    <property type="entry name" value="GerBA"/>
    <property type="match status" value="1"/>
</dbReference>
<evidence type="ECO:0000256" key="3">
    <source>
        <dbReference type="SAM" id="Phobius"/>
    </source>
</evidence>
<dbReference type="PANTHER" id="PTHR22550:SF5">
    <property type="entry name" value="LEUCINE ZIPPER PROTEIN 4"/>
    <property type="match status" value="1"/>
</dbReference>
<dbReference type="RefSeq" id="WP_204602988.1">
    <property type="nucleotide sequence ID" value="NZ_JBHSED010000074.1"/>
</dbReference>
<evidence type="ECO:0000313" key="5">
    <source>
        <dbReference type="Proteomes" id="UP001595755"/>
    </source>
</evidence>
<protein>
    <submittedName>
        <fullName evidence="4">Spore germination protein</fullName>
    </submittedName>
</protein>
<comment type="caution">
    <text evidence="4">The sequence shown here is derived from an EMBL/GenBank/DDBJ whole genome shotgun (WGS) entry which is preliminary data.</text>
</comment>
<dbReference type="Pfam" id="PF03323">
    <property type="entry name" value="GerA"/>
    <property type="match status" value="1"/>
</dbReference>
<keyword evidence="5" id="KW-1185">Reference proteome</keyword>
<name>A0ABV8SI25_9BACL</name>